<evidence type="ECO:0000259" key="9">
    <source>
        <dbReference type="PROSITE" id="PS50280"/>
    </source>
</evidence>
<comment type="subcellular location">
    <subcellularLocation>
        <location evidence="1">Chromosome</location>
    </subcellularLocation>
</comment>
<evidence type="ECO:0000256" key="6">
    <source>
        <dbReference type="ARBA" id="ARBA00022723"/>
    </source>
</evidence>
<dbReference type="PROSITE" id="PS50868">
    <property type="entry name" value="POST_SET"/>
    <property type="match status" value="1"/>
</dbReference>
<evidence type="ECO:0000313" key="12">
    <source>
        <dbReference type="EMBL" id="OXG10305.1"/>
    </source>
</evidence>
<dbReference type="Proteomes" id="UP000199727">
    <property type="component" value="Unassembled WGS sequence"/>
</dbReference>
<evidence type="ECO:0000259" key="10">
    <source>
        <dbReference type="PROSITE" id="PS50867"/>
    </source>
</evidence>
<feature type="domain" description="SET" evidence="9">
    <location>
        <begin position="158"/>
        <end position="295"/>
    </location>
</feature>
<feature type="compositionally biased region" description="Low complexity" evidence="8">
    <location>
        <begin position="63"/>
        <end position="73"/>
    </location>
</feature>
<keyword evidence="2" id="KW-0158">Chromosome</keyword>
<dbReference type="GO" id="GO:0032259">
    <property type="term" value="P:methylation"/>
    <property type="evidence" value="ECO:0007669"/>
    <property type="project" value="UniProtKB-KW"/>
</dbReference>
<dbReference type="InterPro" id="IPR050973">
    <property type="entry name" value="H3K9_Histone-Lys_N-MTase"/>
</dbReference>
<dbReference type="PROSITE" id="PS50280">
    <property type="entry name" value="SET"/>
    <property type="match status" value="1"/>
</dbReference>
<keyword evidence="3" id="KW-0489">Methyltransferase</keyword>
<evidence type="ECO:0000256" key="2">
    <source>
        <dbReference type="ARBA" id="ARBA00022454"/>
    </source>
</evidence>
<dbReference type="Pfam" id="PF00856">
    <property type="entry name" value="SET"/>
    <property type="match status" value="1"/>
</dbReference>
<name>A0A854Q9W0_CRYNE</name>
<evidence type="ECO:0000256" key="8">
    <source>
        <dbReference type="SAM" id="MobiDB-lite"/>
    </source>
</evidence>
<dbReference type="EMBL" id="AMKT01000113">
    <property type="protein sequence ID" value="OXG10305.1"/>
    <property type="molecule type" value="Genomic_DNA"/>
</dbReference>
<dbReference type="OrthoDB" id="308383at2759"/>
<dbReference type="PANTHER" id="PTHR46223">
    <property type="entry name" value="HISTONE-LYSINE N-METHYLTRANSFERASE SUV39H"/>
    <property type="match status" value="1"/>
</dbReference>
<accession>A0A854Q9W0</accession>
<feature type="region of interest" description="Disordered" evidence="8">
    <location>
        <begin position="56"/>
        <end position="75"/>
    </location>
</feature>
<dbReference type="SUPFAM" id="SSF82199">
    <property type="entry name" value="SET domain"/>
    <property type="match status" value="1"/>
</dbReference>
<evidence type="ECO:0000256" key="1">
    <source>
        <dbReference type="ARBA" id="ARBA00004286"/>
    </source>
</evidence>
<dbReference type="AlphaFoldDB" id="A0A854Q9W0"/>
<dbReference type="GO" id="GO:0008270">
    <property type="term" value="F:zinc ion binding"/>
    <property type="evidence" value="ECO:0007669"/>
    <property type="project" value="InterPro"/>
</dbReference>
<dbReference type="SMART" id="SM00508">
    <property type="entry name" value="PostSET"/>
    <property type="match status" value="1"/>
</dbReference>
<dbReference type="InterPro" id="IPR007728">
    <property type="entry name" value="Pre-SET_dom"/>
</dbReference>
<evidence type="ECO:0000256" key="7">
    <source>
        <dbReference type="ARBA" id="ARBA00022833"/>
    </source>
</evidence>
<keyword evidence="5" id="KW-0949">S-adenosyl-L-methionine</keyword>
<feature type="domain" description="Post-SET" evidence="11">
    <location>
        <begin position="319"/>
        <end position="335"/>
    </location>
</feature>
<organism evidence="12 13">
    <name type="scientific">Cryptococcus neoformans Tu259-1</name>
    <dbReference type="NCBI Taxonomy" id="1230072"/>
    <lineage>
        <taxon>Eukaryota</taxon>
        <taxon>Fungi</taxon>
        <taxon>Dikarya</taxon>
        <taxon>Basidiomycota</taxon>
        <taxon>Agaricomycotina</taxon>
        <taxon>Tremellomycetes</taxon>
        <taxon>Tremellales</taxon>
        <taxon>Cryptococcaceae</taxon>
        <taxon>Cryptococcus</taxon>
        <taxon>Cryptococcus neoformans species complex</taxon>
    </lineage>
</organism>
<dbReference type="Gene3D" id="2.170.270.10">
    <property type="entry name" value="SET domain"/>
    <property type="match status" value="1"/>
</dbReference>
<dbReference type="GO" id="GO:0005694">
    <property type="term" value="C:chromosome"/>
    <property type="evidence" value="ECO:0007669"/>
    <property type="project" value="UniProtKB-SubCell"/>
</dbReference>
<proteinExistence type="predicted"/>
<keyword evidence="6" id="KW-0479">Metal-binding</keyword>
<dbReference type="PANTHER" id="PTHR46223:SF3">
    <property type="entry name" value="HISTONE-LYSINE N-METHYLTRANSFERASE SET-23"/>
    <property type="match status" value="1"/>
</dbReference>
<feature type="region of interest" description="Disordered" evidence="8">
    <location>
        <begin position="203"/>
        <end position="222"/>
    </location>
</feature>
<evidence type="ECO:0000256" key="5">
    <source>
        <dbReference type="ARBA" id="ARBA00022691"/>
    </source>
</evidence>
<sequence>MLPIQKDISMGAEPLPIPISHLSTSIRHFTYITDSELGHVAPLSITHPLLPDCDHHNQPPSSPISSTESGSSSDAEDVWTCTCASYYESEKETSLLCTAECGDLCDCVAQFGNFYSSTNPQILNLDALPNNWPLVECSPSCLCGSSCSNRVTQQGVRTPLTIRPTPPKGYGLFYTPSTPQFLPRGAFISLYAGEYILPSEIRSRWSPPSTDPASDKEGYGEEGQGNYILSLRLPDQTIHIDPRWKGNVGRFLNHSCGANCVVHYVKWGGGQGWPRAAIFTNRDIHPEEELTFDYSNASGEPQRAIELIQESKTQENTKGRTRCLCGAEQCRGWMPFDETL</sequence>
<dbReference type="InterPro" id="IPR003616">
    <property type="entry name" value="Post-SET_dom"/>
</dbReference>
<keyword evidence="4" id="KW-0808">Transferase</keyword>
<dbReference type="InterPro" id="IPR001214">
    <property type="entry name" value="SET_dom"/>
</dbReference>
<comment type="caution">
    <text evidence="12">The sequence shown here is derived from an EMBL/GenBank/DDBJ whole genome shotgun (WGS) entry which is preliminary data.</text>
</comment>
<evidence type="ECO:0000259" key="11">
    <source>
        <dbReference type="PROSITE" id="PS50868"/>
    </source>
</evidence>
<evidence type="ECO:0000256" key="4">
    <source>
        <dbReference type="ARBA" id="ARBA00022679"/>
    </source>
</evidence>
<reference evidence="12 13" key="1">
    <citation type="submission" date="2017-06" db="EMBL/GenBank/DDBJ databases">
        <title>Global population genomics of the pathogenic fungus Cryptococcus neoformans var. grubii.</title>
        <authorList>
            <person name="Cuomo C."/>
            <person name="Litvintseva A."/>
            <person name="Chen Y."/>
            <person name="Young S."/>
            <person name="Zeng Q."/>
            <person name="Chapman S."/>
            <person name="Gujja S."/>
            <person name="Saif S."/>
            <person name="Birren B."/>
        </authorList>
    </citation>
    <scope>NUCLEOTIDE SEQUENCE [LARGE SCALE GENOMIC DNA]</scope>
    <source>
        <strain evidence="12 13">Tu259-1</strain>
    </source>
</reference>
<gene>
    <name evidence="12" type="ORF">C361_07002</name>
</gene>
<dbReference type="PROSITE" id="PS50867">
    <property type="entry name" value="PRE_SET"/>
    <property type="match status" value="1"/>
</dbReference>
<evidence type="ECO:0000313" key="13">
    <source>
        <dbReference type="Proteomes" id="UP000199727"/>
    </source>
</evidence>
<protein>
    <submittedName>
        <fullName evidence="12">SET domain-containing protein</fullName>
    </submittedName>
</protein>
<feature type="domain" description="Pre-SET" evidence="10">
    <location>
        <begin position="79"/>
        <end position="155"/>
    </location>
</feature>
<dbReference type="GO" id="GO:0042054">
    <property type="term" value="F:histone methyltransferase activity"/>
    <property type="evidence" value="ECO:0007669"/>
    <property type="project" value="InterPro"/>
</dbReference>
<keyword evidence="7" id="KW-0862">Zinc</keyword>
<dbReference type="InterPro" id="IPR046341">
    <property type="entry name" value="SET_dom_sf"/>
</dbReference>
<dbReference type="GO" id="GO:0005634">
    <property type="term" value="C:nucleus"/>
    <property type="evidence" value="ECO:0007669"/>
    <property type="project" value="InterPro"/>
</dbReference>
<dbReference type="SMART" id="SM00317">
    <property type="entry name" value="SET"/>
    <property type="match status" value="1"/>
</dbReference>
<evidence type="ECO:0000256" key="3">
    <source>
        <dbReference type="ARBA" id="ARBA00022603"/>
    </source>
</evidence>